<proteinExistence type="predicted"/>
<evidence type="ECO:0000313" key="4">
    <source>
        <dbReference type="Proteomes" id="UP000285060"/>
    </source>
</evidence>
<dbReference type="EMBL" id="QUSY01000631">
    <property type="protein sequence ID" value="RHY28173.1"/>
    <property type="molecule type" value="Genomic_DNA"/>
</dbReference>
<name>A0A3R7A768_9STRA</name>
<accession>A0A3R7A768</accession>
<dbReference type="Pfam" id="PF00400">
    <property type="entry name" value="WD40"/>
    <property type="match status" value="1"/>
</dbReference>
<comment type="caution">
    <text evidence="3">The sequence shown here is derived from an EMBL/GenBank/DDBJ whole genome shotgun (WGS) entry which is preliminary data.</text>
</comment>
<dbReference type="InterPro" id="IPR001680">
    <property type="entry name" value="WD40_rpt"/>
</dbReference>
<dbReference type="InterPro" id="IPR044715">
    <property type="entry name" value="WDR86-like"/>
</dbReference>
<dbReference type="PROSITE" id="PS00678">
    <property type="entry name" value="WD_REPEATS_1"/>
    <property type="match status" value="1"/>
</dbReference>
<dbReference type="Gene3D" id="2.130.10.10">
    <property type="entry name" value="YVTN repeat-like/Quinoprotein amine dehydrogenase"/>
    <property type="match status" value="1"/>
</dbReference>
<dbReference type="InterPro" id="IPR015943">
    <property type="entry name" value="WD40/YVTN_repeat-like_dom_sf"/>
</dbReference>
<dbReference type="Proteomes" id="UP000285060">
    <property type="component" value="Unassembled WGS sequence"/>
</dbReference>
<keyword evidence="2" id="KW-0677">Repeat</keyword>
<keyword evidence="1" id="KW-0853">WD repeat</keyword>
<organism evidence="3 4">
    <name type="scientific">Aphanomyces invadans</name>
    <dbReference type="NCBI Taxonomy" id="157072"/>
    <lineage>
        <taxon>Eukaryota</taxon>
        <taxon>Sar</taxon>
        <taxon>Stramenopiles</taxon>
        <taxon>Oomycota</taxon>
        <taxon>Saprolegniomycetes</taxon>
        <taxon>Saprolegniales</taxon>
        <taxon>Verrucalvaceae</taxon>
        <taxon>Aphanomyces</taxon>
    </lineage>
</organism>
<evidence type="ECO:0000256" key="2">
    <source>
        <dbReference type="ARBA" id="ARBA00022737"/>
    </source>
</evidence>
<protein>
    <submittedName>
        <fullName evidence="3">Uncharacterized protein</fullName>
    </submittedName>
</protein>
<evidence type="ECO:0000313" key="3">
    <source>
        <dbReference type="EMBL" id="RHY28173.1"/>
    </source>
</evidence>
<dbReference type="SUPFAM" id="SSF50978">
    <property type="entry name" value="WD40 repeat-like"/>
    <property type="match status" value="1"/>
</dbReference>
<dbReference type="InterPro" id="IPR019775">
    <property type="entry name" value="WD40_repeat_CS"/>
</dbReference>
<dbReference type="VEuPathDB" id="FungiDB:H310_12861"/>
<reference evidence="3 4" key="1">
    <citation type="submission" date="2018-08" db="EMBL/GenBank/DDBJ databases">
        <title>Aphanomyces genome sequencing and annotation.</title>
        <authorList>
            <person name="Minardi D."/>
            <person name="Oidtmann B."/>
            <person name="Van Der Giezen M."/>
            <person name="Studholme D.J."/>
        </authorList>
    </citation>
    <scope>NUCLEOTIDE SEQUENCE [LARGE SCALE GENOMIC DNA]</scope>
    <source>
        <strain evidence="3 4">NJM0002</strain>
    </source>
</reference>
<dbReference type="AlphaFoldDB" id="A0A3R7A768"/>
<dbReference type="InterPro" id="IPR036322">
    <property type="entry name" value="WD40_repeat_dom_sf"/>
</dbReference>
<dbReference type="PANTHER" id="PTHR44489">
    <property type="match status" value="1"/>
</dbReference>
<evidence type="ECO:0000256" key="1">
    <source>
        <dbReference type="ARBA" id="ARBA00022574"/>
    </source>
</evidence>
<dbReference type="SMART" id="SM00320">
    <property type="entry name" value="WD40"/>
    <property type="match status" value="1"/>
</dbReference>
<keyword evidence="4" id="KW-1185">Reference proteome</keyword>
<sequence>MDHTIRIWDLATFKCGTVLTSANEGHANVVMDLDVWVNGAEQYLISGGLDKQVIVWNLAPPFAKVYADTVDLPILSLCISSDGQDAPLLLMGHDVCRIGVIVLIEVGRTGRFR</sequence>
<gene>
    <name evidence="3" type="ORF">DYB32_006174</name>
</gene>
<dbReference type="PANTHER" id="PTHR44489:SF11">
    <property type="entry name" value="WD REPEAT DOMAIN 86"/>
    <property type="match status" value="1"/>
</dbReference>